<organism evidence="2 3">
    <name type="scientific">Ostreococcus lucimarinus (strain CCE9901)</name>
    <dbReference type="NCBI Taxonomy" id="436017"/>
    <lineage>
        <taxon>Eukaryota</taxon>
        <taxon>Viridiplantae</taxon>
        <taxon>Chlorophyta</taxon>
        <taxon>Mamiellophyceae</taxon>
        <taxon>Mamiellales</taxon>
        <taxon>Bathycoccaceae</taxon>
        <taxon>Ostreococcus</taxon>
    </lineage>
</organism>
<evidence type="ECO:0000256" key="1">
    <source>
        <dbReference type="SAM" id="Phobius"/>
    </source>
</evidence>
<dbReference type="InterPro" id="IPR026749">
    <property type="entry name" value="Tmem135"/>
</dbReference>
<evidence type="ECO:0000313" key="3">
    <source>
        <dbReference type="Proteomes" id="UP000001568"/>
    </source>
</evidence>
<reference evidence="2 3" key="1">
    <citation type="journal article" date="2007" name="Proc. Natl. Acad. Sci. U.S.A.">
        <title>The tiny eukaryote Ostreococcus provides genomic insights into the paradox of plankton speciation.</title>
        <authorList>
            <person name="Palenik B."/>
            <person name="Grimwood J."/>
            <person name="Aerts A."/>
            <person name="Rouze P."/>
            <person name="Salamov A."/>
            <person name="Putnam N."/>
            <person name="Dupont C."/>
            <person name="Jorgensen R."/>
            <person name="Derelle E."/>
            <person name="Rombauts S."/>
            <person name="Zhou K."/>
            <person name="Otillar R."/>
            <person name="Merchant S.S."/>
            <person name="Podell S."/>
            <person name="Gaasterland T."/>
            <person name="Napoli C."/>
            <person name="Gendler K."/>
            <person name="Manuell A."/>
            <person name="Tai V."/>
            <person name="Vallon O."/>
            <person name="Piganeau G."/>
            <person name="Jancek S."/>
            <person name="Heijde M."/>
            <person name="Jabbari K."/>
            <person name="Bowler C."/>
            <person name="Lohr M."/>
            <person name="Robbens S."/>
            <person name="Werner G."/>
            <person name="Dubchak I."/>
            <person name="Pazour G.J."/>
            <person name="Ren Q."/>
            <person name="Paulsen I."/>
            <person name="Delwiche C."/>
            <person name="Schmutz J."/>
            <person name="Rokhsar D."/>
            <person name="Van de Peer Y."/>
            <person name="Moreau H."/>
            <person name="Grigoriev I.V."/>
        </authorList>
    </citation>
    <scope>NUCLEOTIDE SEQUENCE [LARGE SCALE GENOMIC DNA]</scope>
    <source>
        <strain evidence="2 3">CCE9901</strain>
    </source>
</reference>
<protein>
    <recommendedName>
        <fullName evidence="4">Transmembrane protein 135 N-terminal domain-containing protein</fullName>
    </recommendedName>
</protein>
<keyword evidence="3" id="KW-1185">Reference proteome</keyword>
<dbReference type="OMA" id="FGHICKP"/>
<evidence type="ECO:0008006" key="4">
    <source>
        <dbReference type="Google" id="ProtNLM"/>
    </source>
</evidence>
<name>A4S031_OSTLU</name>
<dbReference type="Gramene" id="ABO96965">
    <property type="protein sequence ID" value="ABO96965"/>
    <property type="gene ID" value="OSTLU_2867"/>
</dbReference>
<accession>A4S031</accession>
<gene>
    <name evidence="2" type="ORF">OSTLU_2867</name>
</gene>
<dbReference type="OrthoDB" id="291792at2759"/>
<keyword evidence="1" id="KW-0472">Membrane</keyword>
<dbReference type="eggNOG" id="KOG1398">
    <property type="taxonomic scope" value="Eukaryota"/>
</dbReference>
<dbReference type="HOGENOM" id="CLU_032777_0_1_1"/>
<feature type="non-terminal residue" evidence="2">
    <location>
        <position position="1"/>
    </location>
</feature>
<dbReference type="RefSeq" id="XP_001418672.1">
    <property type="nucleotide sequence ID" value="XM_001418635.1"/>
</dbReference>
<dbReference type="KEGG" id="olu:OSTLU_2867"/>
<evidence type="ECO:0000313" key="2">
    <source>
        <dbReference type="EMBL" id="ABO96965.1"/>
    </source>
</evidence>
<sequence>RRARTAIARAAAFGAVLRGGLSVGKIALAATRRGRRGTTAGRARKAVRDVASYAAFLATFAGTYVSADEGLRRRYGGEESKAWRCALAGACAGPSLMLAGSGATHYGLAGYIWVRSIVLLTRVAQKSEDETMKRLTAATRMEHGDCALMVGSAAVILSCFILRPETVEPAYKHFLDVHGGKTREELAISNTWSAGKTAREMANKTAVGAIGAGTGAIDRAELYRMIFFRGASNAEHFLSHVVKSFAATLSVYAPVYLVPAALIHREKLLSREKGPDLLSRIAVGSARSALFLSSYVGAAWSGVDLANRAFGGSCDGRSLTLGVSMAGLATFIEKKSRRMELAMYCTSRAIETAALMAVYRGFVPNWIQRRRGDIFLFSIASATIMHCYNTERDVFRSKYLSVLDFIFG</sequence>
<feature type="transmembrane region" description="Helical" evidence="1">
    <location>
        <begin position="50"/>
        <end position="67"/>
    </location>
</feature>
<dbReference type="Proteomes" id="UP000001568">
    <property type="component" value="Chromosome 7"/>
</dbReference>
<dbReference type="AlphaFoldDB" id="A4S031"/>
<feature type="non-terminal residue" evidence="2">
    <location>
        <position position="408"/>
    </location>
</feature>
<dbReference type="PANTHER" id="PTHR12459:SF15">
    <property type="entry name" value="TRANSMEMBRANE PROTEIN 135"/>
    <property type="match status" value="1"/>
</dbReference>
<keyword evidence="1" id="KW-1133">Transmembrane helix</keyword>
<proteinExistence type="predicted"/>
<dbReference type="EMBL" id="CP000587">
    <property type="protein sequence ID" value="ABO96965.1"/>
    <property type="molecule type" value="Genomic_DNA"/>
</dbReference>
<dbReference type="GeneID" id="5002991"/>
<keyword evidence="1" id="KW-0812">Transmembrane</keyword>
<dbReference type="PANTHER" id="PTHR12459">
    <property type="entry name" value="TRANSMEMBRANE PROTEIN 135-RELATED"/>
    <property type="match status" value="1"/>
</dbReference>